<keyword evidence="1" id="KW-1133">Transmembrane helix</keyword>
<feature type="transmembrane region" description="Helical" evidence="1">
    <location>
        <begin position="101"/>
        <end position="122"/>
    </location>
</feature>
<proteinExistence type="predicted"/>
<feature type="transmembrane region" description="Helical" evidence="1">
    <location>
        <begin position="37"/>
        <end position="56"/>
    </location>
</feature>
<name>A0A2T2YMD4_9BACT</name>
<dbReference type="EMBL" id="PYFT01000001">
    <property type="protein sequence ID" value="PSR56635.1"/>
    <property type="molecule type" value="Genomic_DNA"/>
</dbReference>
<keyword evidence="1" id="KW-0472">Membrane</keyword>
<dbReference type="RefSeq" id="WP_106932812.1">
    <property type="nucleotide sequence ID" value="NZ_PYFT01000001.1"/>
</dbReference>
<organism evidence="2 3">
    <name type="scientific">Adhaeribacter arboris</name>
    <dbReference type="NCBI Taxonomy" id="2072846"/>
    <lineage>
        <taxon>Bacteria</taxon>
        <taxon>Pseudomonadati</taxon>
        <taxon>Bacteroidota</taxon>
        <taxon>Cytophagia</taxon>
        <taxon>Cytophagales</taxon>
        <taxon>Hymenobacteraceae</taxon>
        <taxon>Adhaeribacter</taxon>
    </lineage>
</organism>
<gene>
    <name evidence="2" type="ORF">AHMF7605_25640</name>
</gene>
<protein>
    <submittedName>
        <fullName evidence="2">Uncharacterized protein</fullName>
    </submittedName>
</protein>
<keyword evidence="1" id="KW-0812">Transmembrane</keyword>
<accession>A0A2T2YMD4</accession>
<keyword evidence="3" id="KW-1185">Reference proteome</keyword>
<sequence length="561" mass="63806">MIKDIGYLIRSPLFFACIVACIWHGTKSDYFSDSNVLIILSLFILPFISLYIIYIIEKITNKVFTTPSYAGLPGETKYGAVYLFVLTCSLSKSLFSLQNLLIIVCLFFWTNLGSSFLFGALSNSFDRSLKLREASVSLSMLTWFLILATISWVGSGGTGIIIGIFVGIFTIFILPFLVVGMSFLIHRIFLMMGIHLFLIDENYKILGFNPVEEKSNEELRKLFGQNNIEIKAKHRELAFKLIELIDRLSFLSKEMSKQDFDNNKAGLRETIANFRRWKNETEEFIRDEISIKEADYLNSHSIPESYAFNYMDFKIVNEEINQHILPQLKSLTKALSKENFIIMTKSVQHTRYRVLKELYNLAPNDGTDRLLITNLSDRLKDLPFEEINEILKYWKDEKLLEIGSDWVRLTPFGVDEIKDTIIKPHEPTSHFPANIVYDYSVHYDMTVGNVGQGAIIQQGVSNSSATSTVYNNSSVNEASAATTKLLELIKSSPLPELDKDEATINLKRLNELSEQAKTPEVKETAKKRIEIVKGIIEVAKEAGGIAVKAAPYIATLFQFFR</sequence>
<feature type="transmembrane region" description="Helical" evidence="1">
    <location>
        <begin position="134"/>
        <end position="154"/>
    </location>
</feature>
<reference evidence="2 3" key="1">
    <citation type="submission" date="2018-03" db="EMBL/GenBank/DDBJ databases">
        <title>Adhaeribacter sp. HMF7605 Genome sequencing and assembly.</title>
        <authorList>
            <person name="Kang H."/>
            <person name="Kang J."/>
            <person name="Cha I."/>
            <person name="Kim H."/>
            <person name="Joh K."/>
        </authorList>
    </citation>
    <scope>NUCLEOTIDE SEQUENCE [LARGE SCALE GENOMIC DNA]</scope>
    <source>
        <strain evidence="2 3">HMF7605</strain>
    </source>
</reference>
<evidence type="ECO:0000256" key="1">
    <source>
        <dbReference type="SAM" id="Phobius"/>
    </source>
</evidence>
<evidence type="ECO:0000313" key="3">
    <source>
        <dbReference type="Proteomes" id="UP000240357"/>
    </source>
</evidence>
<feature type="transmembrane region" description="Helical" evidence="1">
    <location>
        <begin position="160"/>
        <end position="185"/>
    </location>
</feature>
<comment type="caution">
    <text evidence="2">The sequence shown here is derived from an EMBL/GenBank/DDBJ whole genome shotgun (WGS) entry which is preliminary data.</text>
</comment>
<evidence type="ECO:0000313" key="2">
    <source>
        <dbReference type="EMBL" id="PSR56635.1"/>
    </source>
</evidence>
<dbReference type="AlphaFoldDB" id="A0A2T2YMD4"/>
<dbReference type="Proteomes" id="UP000240357">
    <property type="component" value="Unassembled WGS sequence"/>
</dbReference>
<feature type="transmembrane region" description="Helical" evidence="1">
    <location>
        <begin position="7"/>
        <end position="25"/>
    </location>
</feature>